<feature type="non-terminal residue" evidence="1">
    <location>
        <position position="1"/>
    </location>
</feature>
<dbReference type="AlphaFoldDB" id="A0AAV4XF63"/>
<protein>
    <submittedName>
        <fullName evidence="1">Uncharacterized protein</fullName>
    </submittedName>
</protein>
<dbReference type="EMBL" id="BPLR01000282">
    <property type="protein sequence ID" value="GIY93581.1"/>
    <property type="molecule type" value="Genomic_DNA"/>
</dbReference>
<comment type="caution">
    <text evidence="1">The sequence shown here is derived from an EMBL/GenBank/DDBJ whole genome shotgun (WGS) entry which is preliminary data.</text>
</comment>
<keyword evidence="2" id="KW-1185">Reference proteome</keyword>
<reference evidence="1 2" key="1">
    <citation type="submission" date="2021-06" db="EMBL/GenBank/DDBJ databases">
        <title>Caerostris extrusa draft genome.</title>
        <authorList>
            <person name="Kono N."/>
            <person name="Arakawa K."/>
        </authorList>
    </citation>
    <scope>NUCLEOTIDE SEQUENCE [LARGE SCALE GENOMIC DNA]</scope>
</reference>
<name>A0AAV4XF63_CAEEX</name>
<organism evidence="1 2">
    <name type="scientific">Caerostris extrusa</name>
    <name type="common">Bark spider</name>
    <name type="synonym">Caerostris bankana</name>
    <dbReference type="NCBI Taxonomy" id="172846"/>
    <lineage>
        <taxon>Eukaryota</taxon>
        <taxon>Metazoa</taxon>
        <taxon>Ecdysozoa</taxon>
        <taxon>Arthropoda</taxon>
        <taxon>Chelicerata</taxon>
        <taxon>Arachnida</taxon>
        <taxon>Araneae</taxon>
        <taxon>Araneomorphae</taxon>
        <taxon>Entelegynae</taxon>
        <taxon>Araneoidea</taxon>
        <taxon>Araneidae</taxon>
        <taxon>Caerostris</taxon>
    </lineage>
</organism>
<dbReference type="Proteomes" id="UP001054945">
    <property type="component" value="Unassembled WGS sequence"/>
</dbReference>
<proteinExistence type="predicted"/>
<sequence length="60" mass="6287">VYFCASYRITPRSQASLCPGYSAAPVPLASNVPYSNGVVVSPAAAVRDVKDSANMNVIQL</sequence>
<evidence type="ECO:0000313" key="1">
    <source>
        <dbReference type="EMBL" id="GIY93581.1"/>
    </source>
</evidence>
<accession>A0AAV4XF63</accession>
<evidence type="ECO:0000313" key="2">
    <source>
        <dbReference type="Proteomes" id="UP001054945"/>
    </source>
</evidence>
<gene>
    <name evidence="1" type="ORF">CEXT_330261</name>
</gene>